<dbReference type="InterPro" id="IPR004536">
    <property type="entry name" value="SPS/SelD"/>
</dbReference>
<keyword evidence="2" id="KW-0285">Flavoprotein</keyword>
<evidence type="ECO:0000256" key="9">
    <source>
        <dbReference type="ARBA" id="ARBA00023266"/>
    </source>
</evidence>
<evidence type="ECO:0000256" key="8">
    <source>
        <dbReference type="ARBA" id="ARBA00023002"/>
    </source>
</evidence>
<dbReference type="PANTHER" id="PTHR42913:SF9">
    <property type="entry name" value="SLR1591 PROTEIN"/>
    <property type="match status" value="1"/>
</dbReference>
<organism evidence="13 14">
    <name type="scientific">Actibacterium atlanticum</name>
    <dbReference type="NCBI Taxonomy" id="1461693"/>
    <lineage>
        <taxon>Bacteria</taxon>
        <taxon>Pseudomonadati</taxon>
        <taxon>Pseudomonadota</taxon>
        <taxon>Alphaproteobacteria</taxon>
        <taxon>Rhodobacterales</taxon>
        <taxon>Roseobacteraceae</taxon>
        <taxon>Actibacterium</taxon>
    </lineage>
</organism>
<proteinExistence type="predicted"/>
<evidence type="ECO:0000256" key="5">
    <source>
        <dbReference type="ARBA" id="ARBA00022777"/>
    </source>
</evidence>
<feature type="domain" description="PurM-like C-terminal" evidence="11">
    <location>
        <begin position="526"/>
        <end position="694"/>
    </location>
</feature>
<dbReference type="InterPro" id="IPR017584">
    <property type="entry name" value="Pyridine_nucleo_diS_OxRdtase_N"/>
</dbReference>
<dbReference type="eggNOG" id="COG0709">
    <property type="taxonomic scope" value="Bacteria"/>
</dbReference>
<dbReference type="PATRIC" id="fig|1461693.3.peg.2779"/>
<keyword evidence="8" id="KW-0560">Oxidoreductase</keyword>
<dbReference type="PANTHER" id="PTHR42913">
    <property type="entry name" value="APOPTOSIS-INDUCING FACTOR 1"/>
    <property type="match status" value="1"/>
</dbReference>
<dbReference type="GO" id="GO:0003955">
    <property type="term" value="F:NAD(P)H dehydrogenase (quinone) activity"/>
    <property type="evidence" value="ECO:0007669"/>
    <property type="project" value="TreeGrafter"/>
</dbReference>
<dbReference type="InterPro" id="IPR023753">
    <property type="entry name" value="FAD/NAD-binding_dom"/>
</dbReference>
<name>A0A058ZJA0_9RHOB</name>
<dbReference type="Gene3D" id="3.90.650.10">
    <property type="entry name" value="PurM-like C-terminal domain"/>
    <property type="match status" value="1"/>
</dbReference>
<keyword evidence="7" id="KW-0067">ATP-binding</keyword>
<evidence type="ECO:0000256" key="4">
    <source>
        <dbReference type="ARBA" id="ARBA00022741"/>
    </source>
</evidence>
<comment type="cofactor">
    <cofactor evidence="1">
        <name>FAD</name>
        <dbReference type="ChEBI" id="CHEBI:57692"/>
    </cofactor>
</comment>
<dbReference type="InterPro" id="IPR010918">
    <property type="entry name" value="PurM-like_C_dom"/>
</dbReference>
<dbReference type="SUPFAM" id="SSF51905">
    <property type="entry name" value="FAD/NAD(P)-binding domain"/>
    <property type="match status" value="2"/>
</dbReference>
<comment type="caution">
    <text evidence="13">The sequence shown here is derived from an EMBL/GenBank/DDBJ whole genome shotgun (WGS) entry which is preliminary data.</text>
</comment>
<dbReference type="EMBL" id="AQQY01000010">
    <property type="protein sequence ID" value="KCV81242.1"/>
    <property type="molecule type" value="Genomic_DNA"/>
</dbReference>
<dbReference type="SUPFAM" id="SSF56042">
    <property type="entry name" value="PurM C-terminal domain-like"/>
    <property type="match status" value="1"/>
</dbReference>
<dbReference type="eggNOG" id="COG1252">
    <property type="taxonomic scope" value="Bacteria"/>
</dbReference>
<evidence type="ECO:0000256" key="7">
    <source>
        <dbReference type="ARBA" id="ARBA00022840"/>
    </source>
</evidence>
<evidence type="ECO:0000313" key="13">
    <source>
        <dbReference type="EMBL" id="KCV81242.1"/>
    </source>
</evidence>
<evidence type="ECO:0000259" key="12">
    <source>
        <dbReference type="Pfam" id="PF07992"/>
    </source>
</evidence>
<dbReference type="AlphaFoldDB" id="A0A058ZJA0"/>
<evidence type="ECO:0000256" key="2">
    <source>
        <dbReference type="ARBA" id="ARBA00022630"/>
    </source>
</evidence>
<dbReference type="Pfam" id="PF00586">
    <property type="entry name" value="AIRS"/>
    <property type="match status" value="1"/>
</dbReference>
<dbReference type="Pfam" id="PF02769">
    <property type="entry name" value="AIRS_C"/>
    <property type="match status" value="1"/>
</dbReference>
<dbReference type="NCBIfam" id="TIGR00476">
    <property type="entry name" value="selD"/>
    <property type="match status" value="1"/>
</dbReference>
<dbReference type="InterPro" id="IPR036188">
    <property type="entry name" value="FAD/NAD-bd_sf"/>
</dbReference>
<gene>
    <name evidence="13" type="ORF">ATO10_13714</name>
</gene>
<dbReference type="GO" id="GO:0016301">
    <property type="term" value="F:kinase activity"/>
    <property type="evidence" value="ECO:0007669"/>
    <property type="project" value="UniProtKB-KW"/>
</dbReference>
<dbReference type="InterPro" id="IPR016188">
    <property type="entry name" value="PurM-like_N"/>
</dbReference>
<keyword evidence="4" id="KW-0547">Nucleotide-binding</keyword>
<dbReference type="InterPro" id="IPR036921">
    <property type="entry name" value="PurM-like_N_sf"/>
</dbReference>
<evidence type="ECO:0000259" key="10">
    <source>
        <dbReference type="Pfam" id="PF00586"/>
    </source>
</evidence>
<keyword evidence="6" id="KW-0274">FAD</keyword>
<dbReference type="NCBIfam" id="TIGR03169">
    <property type="entry name" value="Nterm_to_SelD"/>
    <property type="match status" value="1"/>
</dbReference>
<keyword evidence="3" id="KW-0808">Transferase</keyword>
<evidence type="ECO:0000313" key="14">
    <source>
        <dbReference type="Proteomes" id="UP000024836"/>
    </source>
</evidence>
<dbReference type="Gene3D" id="3.30.1330.10">
    <property type="entry name" value="PurM-like, N-terminal domain"/>
    <property type="match status" value="1"/>
</dbReference>
<evidence type="ECO:0000256" key="6">
    <source>
        <dbReference type="ARBA" id="ARBA00022827"/>
    </source>
</evidence>
<feature type="domain" description="FAD/NAD(P)-binding" evidence="12">
    <location>
        <begin position="6"/>
        <end position="277"/>
    </location>
</feature>
<dbReference type="InterPro" id="IPR051169">
    <property type="entry name" value="NADH-Q_oxidoreductase"/>
</dbReference>
<dbReference type="GO" id="GO:0019646">
    <property type="term" value="P:aerobic electron transport chain"/>
    <property type="evidence" value="ECO:0007669"/>
    <property type="project" value="TreeGrafter"/>
</dbReference>
<dbReference type="GO" id="GO:0005524">
    <property type="term" value="F:ATP binding"/>
    <property type="evidence" value="ECO:0007669"/>
    <property type="project" value="UniProtKB-KW"/>
</dbReference>
<evidence type="ECO:0000259" key="11">
    <source>
        <dbReference type="Pfam" id="PF02769"/>
    </source>
</evidence>
<evidence type="ECO:0000256" key="3">
    <source>
        <dbReference type="ARBA" id="ARBA00022679"/>
    </source>
</evidence>
<dbReference type="Gene3D" id="3.50.50.100">
    <property type="match status" value="1"/>
</dbReference>
<reference evidence="13 14" key="1">
    <citation type="submission" date="2013-04" db="EMBL/GenBank/DDBJ databases">
        <title>Shimia sp. 22II-S11-Z10 Genome Sequencing.</title>
        <authorList>
            <person name="Lai Q."/>
            <person name="Li G."/>
            <person name="Shao Z."/>
        </authorList>
    </citation>
    <scope>NUCLEOTIDE SEQUENCE [LARGE SCALE GENOMIC DNA]</scope>
    <source>
        <strain evidence="14">22II-S11-Z10</strain>
    </source>
</reference>
<feature type="domain" description="PurM-like N-terminal" evidence="10">
    <location>
        <begin position="407"/>
        <end position="516"/>
    </location>
</feature>
<dbReference type="STRING" id="1461693.ATO10_13714"/>
<dbReference type="InterPro" id="IPR036676">
    <property type="entry name" value="PurM-like_C_sf"/>
</dbReference>
<sequence>MKPLPGVRLTLINPDPTAPYSGMLPGLIAGHYQQSDLEIDLVRLARFAGARLILGRATGIDREARLIHVEGRAPVFYDIASVDIGITTDMPDLEGFAEHATPAKPLADYVERWKTHIEQARSGAVAERVVVIGAGVAGVELALAGAHRLRQAGLKGQITLLEAGDAPLRDIGKGARAALLTQLQMQGVDLQTGVRVRRVTARGVELADGSVIDGGMVLGVAGALPQAWLQETGLTLTDGFIDVGPDLCALSDPRIYAVGDIAHLTHAPRPKAGVFAVREAPFLAANLRADLTGGERKAYHPQKDYLKLITTGHKRAVADKLGLRLEGDWLWRWKNQIDQKFMAQFRDLPDMNVAQAIPSEAAEGVQEILDGAPLCGGCAAKPGAQVLRDGLAHIPAPTRPDVILGVGDDAAQLRFGDQVQVISTDHLRPFTEDPYVLAEVAALHALSDVWAKGAAPQAVLAHVTLPRMRPRMHEHMLREIMTAAHHVVRAAGADLVGGHSSVGPELSVGFTVTGLVKTPVGLNGAQPGDALVLTKPLGVGTIFAAEMQGKANGRHVAAALAQMRQPVAKASGLLAPIAHAMTDVTGYGVIGHLDTILTASNVGAEIELALVPFAPGAVELAQQGVRSSLFDQNQKLLQGIGAPTRAEHALLVDPQTSGGLLAAVPADRIEQVLDALGDEAARIGWVTAQSGITLT</sequence>
<dbReference type="CDD" id="cd02195">
    <property type="entry name" value="SelD"/>
    <property type="match status" value="1"/>
</dbReference>
<keyword evidence="14" id="KW-1185">Reference proteome</keyword>
<dbReference type="Pfam" id="PF07992">
    <property type="entry name" value="Pyr_redox_2"/>
    <property type="match status" value="1"/>
</dbReference>
<accession>A0A058ZJA0</accession>
<dbReference type="Proteomes" id="UP000024836">
    <property type="component" value="Unassembled WGS sequence"/>
</dbReference>
<keyword evidence="5 13" id="KW-0418">Kinase</keyword>
<evidence type="ECO:0000256" key="1">
    <source>
        <dbReference type="ARBA" id="ARBA00001974"/>
    </source>
</evidence>
<keyword evidence="9" id="KW-0711">Selenium</keyword>
<dbReference type="SUPFAM" id="SSF55326">
    <property type="entry name" value="PurM N-terminal domain-like"/>
    <property type="match status" value="1"/>
</dbReference>
<protein>
    <submittedName>
        <fullName evidence="13">Selenide, water dikinase</fullName>
    </submittedName>
</protein>